<dbReference type="EMBL" id="JABFED010000007">
    <property type="protein sequence ID" value="MBA1838131.1"/>
    <property type="molecule type" value="Genomic_DNA"/>
</dbReference>
<comment type="caution">
    <text evidence="2">The sequence shown here is derived from an EMBL/GenBank/DDBJ whole genome shotgun (WGS) entry which is preliminary data.</text>
</comment>
<evidence type="ECO:0000313" key="3">
    <source>
        <dbReference type="Proteomes" id="UP000577408"/>
    </source>
</evidence>
<reference evidence="2 3" key="1">
    <citation type="submission" date="2020-05" db="EMBL/GenBank/DDBJ databases">
        <title>Descriptions of Corynebacterium xxxx sp. nov., Corynebacterium yyyy sp. nov. and Corynebacterium zzzz sp. nov.</title>
        <authorList>
            <person name="Zhang G."/>
        </authorList>
    </citation>
    <scope>NUCLEOTIDE SEQUENCE [LARGE SCALE GENOMIC DNA]</scope>
    <source>
        <strain evidence="3">zg-913</strain>
    </source>
</reference>
<organism evidence="2 3">
    <name type="scientific">Corynebacterium wankanglinii</name>
    <dbReference type="NCBI Taxonomy" id="2735136"/>
    <lineage>
        <taxon>Bacteria</taxon>
        <taxon>Bacillati</taxon>
        <taxon>Actinomycetota</taxon>
        <taxon>Actinomycetes</taxon>
        <taxon>Mycobacteriales</taxon>
        <taxon>Corynebacteriaceae</taxon>
        <taxon>Corynebacterium</taxon>
    </lineage>
</organism>
<feature type="domain" description="CGL2689-like C-terminal" evidence="1">
    <location>
        <begin position="133"/>
        <end position="229"/>
    </location>
</feature>
<dbReference type="InterPro" id="IPR054507">
    <property type="entry name" value="CGL2689-like_C"/>
</dbReference>
<dbReference type="Proteomes" id="UP000577408">
    <property type="component" value="Unassembled WGS sequence"/>
</dbReference>
<evidence type="ECO:0000259" key="1">
    <source>
        <dbReference type="Pfam" id="PF22242"/>
    </source>
</evidence>
<dbReference type="AlphaFoldDB" id="A0A7V9A2D7"/>
<accession>A0A7V9A2D7</accession>
<protein>
    <recommendedName>
        <fullName evidence="1">CGL2689-like C-terminal domain-containing protein</fullName>
    </recommendedName>
</protein>
<proteinExistence type="predicted"/>
<dbReference type="Pfam" id="PF22242">
    <property type="entry name" value="6PGD_like"/>
    <property type="match status" value="1"/>
</dbReference>
<name>A0A7V9A2D7_9CORY</name>
<sequence>MPPRLLVGAVFGPSPLAEQFERAGHTVRPLDVREDPGAVAHVDLVLLDGPLADIRTASELVADYARPRQMFLHTALDEGQQLLDEVETSHAITMCAHNLFDNVWVTSAADELGETVVGLLITEIGGVSLRINDQARPLIAAAQELRAMESVVRDDAMELLTHAVPDFEAVVQQFLSAPHGQRSAHDPEHLERLVAAVPDPGAKRLFVDLVRRRGEVDGDTDTELWAIHKYEGG</sequence>
<dbReference type="Gene3D" id="3.40.50.720">
    <property type="entry name" value="NAD(P)-binding Rossmann-like Domain"/>
    <property type="match status" value="1"/>
</dbReference>
<dbReference type="RefSeq" id="WP_181192821.1">
    <property type="nucleotide sequence ID" value="NZ_JABFED010000007.1"/>
</dbReference>
<evidence type="ECO:0000313" key="2">
    <source>
        <dbReference type="EMBL" id="MBA1838131.1"/>
    </source>
</evidence>
<dbReference type="Gene3D" id="1.10.1040.40">
    <property type="match status" value="1"/>
</dbReference>
<gene>
    <name evidence="2" type="ORF">HMA55_09585</name>
</gene>
<keyword evidence="3" id="KW-1185">Reference proteome</keyword>